<dbReference type="WBParaSite" id="SSLN_0000760601-mRNA-1">
    <property type="protein sequence ID" value="SSLN_0000760601-mRNA-1"/>
    <property type="gene ID" value="SSLN_0000760601"/>
</dbReference>
<feature type="region of interest" description="Disordered" evidence="1">
    <location>
        <begin position="550"/>
        <end position="581"/>
    </location>
</feature>
<feature type="compositionally biased region" description="Low complexity" evidence="1">
    <location>
        <begin position="304"/>
        <end position="313"/>
    </location>
</feature>
<evidence type="ECO:0000313" key="3">
    <source>
        <dbReference type="WBParaSite" id="SSLN_0000760601-mRNA-1"/>
    </source>
</evidence>
<feature type="region of interest" description="Disordered" evidence="1">
    <location>
        <begin position="114"/>
        <end position="174"/>
    </location>
</feature>
<dbReference type="PANTHER" id="PTHR45858">
    <property type="entry name" value="FERM DOMAIN CONTAINING PROTEIN"/>
    <property type="match status" value="1"/>
</dbReference>
<feature type="domain" description="PH" evidence="2">
    <location>
        <begin position="916"/>
        <end position="1083"/>
    </location>
</feature>
<dbReference type="PROSITE" id="PS50003">
    <property type="entry name" value="PH_DOMAIN"/>
    <property type="match status" value="2"/>
</dbReference>
<dbReference type="Gene3D" id="2.30.29.30">
    <property type="entry name" value="Pleckstrin-homology domain (PH domain)/Phosphotyrosine-binding domain (PTB)"/>
    <property type="match status" value="2"/>
</dbReference>
<feature type="compositionally biased region" description="Basic residues" evidence="1">
    <location>
        <begin position="372"/>
        <end position="385"/>
    </location>
</feature>
<dbReference type="SUPFAM" id="SSF50729">
    <property type="entry name" value="PH domain-like"/>
    <property type="match status" value="2"/>
</dbReference>
<dbReference type="PANTHER" id="PTHR45858:SF1">
    <property type="entry name" value="FERM DOMAIN-CONTAINING PROTEIN 7"/>
    <property type="match status" value="1"/>
</dbReference>
<evidence type="ECO:0000259" key="2">
    <source>
        <dbReference type="PROSITE" id="PS50003"/>
    </source>
</evidence>
<feature type="region of interest" description="Disordered" evidence="1">
    <location>
        <begin position="358"/>
        <end position="411"/>
    </location>
</feature>
<name>A0A183SSZ0_SCHSO</name>
<feature type="region of interest" description="Disordered" evidence="1">
    <location>
        <begin position="299"/>
        <end position="323"/>
    </location>
</feature>
<proteinExistence type="predicted"/>
<evidence type="ECO:0000256" key="1">
    <source>
        <dbReference type="SAM" id="MobiDB-lite"/>
    </source>
</evidence>
<dbReference type="InterPro" id="IPR051835">
    <property type="entry name" value="RAC1-GEF"/>
</dbReference>
<feature type="compositionally biased region" description="Low complexity" evidence="1">
    <location>
        <begin position="568"/>
        <end position="578"/>
    </location>
</feature>
<protein>
    <submittedName>
        <fullName evidence="3">DH domain-containing protein</fullName>
    </submittedName>
</protein>
<dbReference type="SMART" id="SM00233">
    <property type="entry name" value="PH"/>
    <property type="match status" value="2"/>
</dbReference>
<dbReference type="InterPro" id="IPR001849">
    <property type="entry name" value="PH_domain"/>
</dbReference>
<feature type="compositionally biased region" description="Basic and acidic residues" evidence="1">
    <location>
        <begin position="126"/>
        <end position="143"/>
    </location>
</feature>
<feature type="domain" description="PH" evidence="2">
    <location>
        <begin position="1191"/>
        <end position="1291"/>
    </location>
</feature>
<sequence>LTIFLLFQKAYDTTSNARPTGAADADVIDNSLADVSGDLGMHSPHSCSLEALNYEEDEKTQTDDAHSRYSVEYEDDDDDDSLLQHPLSVCASRAASVGDLYEAEPIALEYPMCHLGSSPESYSSTGERRETKGPGREKSDRGVDFVITSPQAAADSSSPDKDGGVGSPLEPTEPELKAERMENDLLGLSSSPESSQEAKFAVAQEIDGDTNRSSDAPNSILPALSTGAISAITGVSCYDDDDDIDNDVNNYYASVNVQALVTANNWPTAGSTGTDNCSLQPIEFPSGCLSLQLPVGRPAPPSLPSLSPTRSGPFTPEEAQAERRGRVRALSESCQPPEEQGAVDTSCLVSPMPSMLVALSGPSNRRIQSAARVRRRRRKQSKRAAPKTAKPSAACAPTLEDPTVNAYLPTPPMRRSEAVALSRPGRPVCRILRKKLVPPYHDRTFHLAKELSMTERTYVKSLRLLLMPSLEDQSTEASKSLLLRLISPIYETHVAIASAAFARLVAWEKAAVAAAAARTRYQFAVANAHQEQKRRREHALRHMQARLLEVSGRSEEAASTQQRMPTLSVSSSSSNSVSGIPRSASFRHELPASEVPVPAASSGQVSASSRYLVVLSSPSSSSEEEDAMAAVDCQSGCLGHDFSSNSCPPYLTPCSPTISCASAHVCSERIPSVTEAHSQERHRIRHDELPSAEVELRDTTRCLAGLARIADVYQESLTSVLPLYDVYMTNFFRLLMESGNAGSVSAQAGGIGSLTMPSPSADHDDTRVNYPTKSMEGDCMSDDVNLPMKLPLPSTQLLLCQPARRLRCLLSAFIRLSNLYPEDHLDRADCIRMTLLSLLITQLQKTISKSECIYRAAEAYLLASEFCPDLRYLHFPAPSVHIMNGERTFSPDDPLVNQRNLRDFLSFIARSNETSSLIRVGFLQKLSKRGFQARMALLFSDRLVCCGRASGSRSIRLKIRGSISLRNARLEPRMVPSASFCSATGSYPDCLDSNTRRASVGDGGKGPRTPNPAGHYRHCFTVLGVAEELDCVTFSSCCLLTEIATTGMPSRPRTVHRVRRFVFAAPSEAQKEFWLADISKALSRVESGEGNRTPDQQQRHHSIDALINPVDGCYSEGTLNDNRSVGVQRSVSTTEIATHQDNDLDMCDAYLGLLGPRSHAQQTLLRCNPLLYVCWHRRLTVSLDSVLNANECELSGHLLRKFKNSCGWQKLWTVFTDFTLFFYKSADDPTPLACLPLLGYCLEPAQLSDHDIRAHKPDVLQLSYKSHVYFFRTDGPISFQRWYTALSSALHFLSVNKQFTESD</sequence>
<feature type="compositionally biased region" description="Polar residues" evidence="1">
    <location>
        <begin position="557"/>
        <end position="567"/>
    </location>
</feature>
<organism evidence="3">
    <name type="scientific">Schistocephalus solidus</name>
    <name type="common">Tapeworm</name>
    <dbReference type="NCBI Taxonomy" id="70667"/>
    <lineage>
        <taxon>Eukaryota</taxon>
        <taxon>Metazoa</taxon>
        <taxon>Spiralia</taxon>
        <taxon>Lophotrochozoa</taxon>
        <taxon>Platyhelminthes</taxon>
        <taxon>Cestoda</taxon>
        <taxon>Eucestoda</taxon>
        <taxon>Diphyllobothriidea</taxon>
        <taxon>Diphyllobothriidae</taxon>
        <taxon>Schistocephalus</taxon>
    </lineage>
</organism>
<reference evidence="3" key="1">
    <citation type="submission" date="2016-06" db="UniProtKB">
        <authorList>
            <consortium name="WormBaseParasite"/>
        </authorList>
    </citation>
    <scope>IDENTIFICATION</scope>
</reference>
<dbReference type="Pfam" id="PF00169">
    <property type="entry name" value="PH"/>
    <property type="match status" value="1"/>
</dbReference>
<dbReference type="InterPro" id="IPR011993">
    <property type="entry name" value="PH-like_dom_sf"/>
</dbReference>
<dbReference type="GO" id="GO:0005085">
    <property type="term" value="F:guanyl-nucleotide exchange factor activity"/>
    <property type="evidence" value="ECO:0007669"/>
    <property type="project" value="TreeGrafter"/>
</dbReference>
<accession>A0A183SSZ0</accession>